<dbReference type="SMART" id="SM00729">
    <property type="entry name" value="Elp3"/>
    <property type="match status" value="1"/>
</dbReference>
<dbReference type="PANTHER" id="PTHR43409">
    <property type="entry name" value="ANAEROBIC MAGNESIUM-PROTOPORPHYRIN IX MONOMETHYL ESTER CYCLASE-RELATED"/>
    <property type="match status" value="1"/>
</dbReference>
<keyword evidence="3" id="KW-0479">Metal-binding</keyword>
<dbReference type="SUPFAM" id="SSF102114">
    <property type="entry name" value="Radical SAM enzymes"/>
    <property type="match status" value="1"/>
</dbReference>
<dbReference type="GO" id="GO:0051536">
    <property type="term" value="F:iron-sulfur cluster binding"/>
    <property type="evidence" value="ECO:0007669"/>
    <property type="project" value="UniProtKB-KW"/>
</dbReference>
<dbReference type="InterPro" id="IPR006638">
    <property type="entry name" value="Elp3/MiaA/NifB-like_rSAM"/>
</dbReference>
<evidence type="ECO:0000259" key="6">
    <source>
        <dbReference type="PROSITE" id="PS51918"/>
    </source>
</evidence>
<sequence length="298" mass="33214">MTTFTYDMPLYRPPSEAQSLIFQLTLGCSFNQCAFCSMYRTKSFTIRPIEEVLSEIYETARDYSHYARRVFLADGDALVCPTEYLDRILGALYESFPKLTRVTSYAMPGNLLRKSVEELSQLRKRGLTMIYYGIESGSPEILKRITKGATPESMIIGIDKANKANLKISGTVVLGLGGRTLWQEHMDGTIALINKVKLNYPSTLQVYLEPVVRNEFSEKFARQGGTYDPQDDFGILAEQARLVAGLDPSSPVIFRANHASNALPLKGILPRDRDKILSLLGAASNGEIPLRSLSQRGL</sequence>
<dbReference type="InterPro" id="IPR007197">
    <property type="entry name" value="rSAM"/>
</dbReference>
<dbReference type="AlphaFoldDB" id="A0A450ZHQ9"/>
<dbReference type="InterPro" id="IPR051198">
    <property type="entry name" value="BchE-like"/>
</dbReference>
<evidence type="ECO:0000256" key="4">
    <source>
        <dbReference type="ARBA" id="ARBA00023004"/>
    </source>
</evidence>
<evidence type="ECO:0000313" key="7">
    <source>
        <dbReference type="EMBL" id="VFK53342.1"/>
    </source>
</evidence>
<dbReference type="EMBL" id="CAADFY010000019">
    <property type="protein sequence ID" value="VFK53342.1"/>
    <property type="molecule type" value="Genomic_DNA"/>
</dbReference>
<dbReference type="Pfam" id="PF04055">
    <property type="entry name" value="Radical_SAM"/>
    <property type="match status" value="1"/>
</dbReference>
<comment type="cofactor">
    <cofactor evidence="1">
        <name>[4Fe-4S] cluster</name>
        <dbReference type="ChEBI" id="CHEBI:49883"/>
    </cofactor>
</comment>
<accession>A0A450ZHQ9</accession>
<dbReference type="SFLD" id="SFLDG01095">
    <property type="entry name" value="Uncharacterised_Radical_SAM_Su"/>
    <property type="match status" value="1"/>
</dbReference>
<organism evidence="7">
    <name type="scientific">Candidatus Kentrum sp. TUN</name>
    <dbReference type="NCBI Taxonomy" id="2126343"/>
    <lineage>
        <taxon>Bacteria</taxon>
        <taxon>Pseudomonadati</taxon>
        <taxon>Pseudomonadota</taxon>
        <taxon>Gammaproteobacteria</taxon>
        <taxon>Candidatus Kentrum</taxon>
    </lineage>
</organism>
<evidence type="ECO:0000313" key="8">
    <source>
        <dbReference type="EMBL" id="VFK69677.1"/>
    </source>
</evidence>
<name>A0A450ZHQ9_9GAMM</name>
<keyword evidence="2" id="KW-0949">S-adenosyl-L-methionine</keyword>
<reference evidence="7" key="1">
    <citation type="submission" date="2019-02" db="EMBL/GenBank/DDBJ databases">
        <authorList>
            <person name="Gruber-Vodicka R. H."/>
            <person name="Seah K. B. B."/>
        </authorList>
    </citation>
    <scope>NUCLEOTIDE SEQUENCE</scope>
    <source>
        <strain evidence="8">BECK_BY2</strain>
        <strain evidence="7">BECK_BY3</strain>
    </source>
</reference>
<dbReference type="PROSITE" id="PS51918">
    <property type="entry name" value="RADICAL_SAM"/>
    <property type="match status" value="1"/>
</dbReference>
<dbReference type="SFLD" id="SFLDG01082">
    <property type="entry name" value="B12-binding_domain_containing"/>
    <property type="match status" value="1"/>
</dbReference>
<gene>
    <name evidence="8" type="ORF">BECKTUN1418E_GA0071001_12055</name>
    <name evidence="7" type="ORF">BECKTUN1418F_GA0071002_10196</name>
</gene>
<evidence type="ECO:0000256" key="2">
    <source>
        <dbReference type="ARBA" id="ARBA00022691"/>
    </source>
</evidence>
<feature type="domain" description="Radical SAM core" evidence="6">
    <location>
        <begin position="12"/>
        <end position="247"/>
    </location>
</feature>
<proteinExistence type="predicted"/>
<dbReference type="EMBL" id="CAADFV010000205">
    <property type="protein sequence ID" value="VFK69677.1"/>
    <property type="molecule type" value="Genomic_DNA"/>
</dbReference>
<dbReference type="SFLD" id="SFLDS00029">
    <property type="entry name" value="Radical_SAM"/>
    <property type="match status" value="1"/>
</dbReference>
<dbReference type="Gene3D" id="3.80.30.20">
    <property type="entry name" value="tm_1862 like domain"/>
    <property type="match status" value="1"/>
</dbReference>
<keyword evidence="5" id="KW-0411">Iron-sulfur</keyword>
<dbReference type="GO" id="GO:0046872">
    <property type="term" value="F:metal ion binding"/>
    <property type="evidence" value="ECO:0007669"/>
    <property type="project" value="UniProtKB-KW"/>
</dbReference>
<dbReference type="PANTHER" id="PTHR43409:SF4">
    <property type="entry name" value="RADICAL SAM SUPERFAMILY PROTEIN"/>
    <property type="match status" value="1"/>
</dbReference>
<dbReference type="GO" id="GO:0003824">
    <property type="term" value="F:catalytic activity"/>
    <property type="evidence" value="ECO:0007669"/>
    <property type="project" value="InterPro"/>
</dbReference>
<evidence type="ECO:0000256" key="3">
    <source>
        <dbReference type="ARBA" id="ARBA00022723"/>
    </source>
</evidence>
<evidence type="ECO:0000256" key="5">
    <source>
        <dbReference type="ARBA" id="ARBA00023014"/>
    </source>
</evidence>
<evidence type="ECO:0000256" key="1">
    <source>
        <dbReference type="ARBA" id="ARBA00001966"/>
    </source>
</evidence>
<protein>
    <submittedName>
        <fullName evidence="7">Radical SAM superfamily enzyme YgiQ, UPF0313 family</fullName>
    </submittedName>
</protein>
<dbReference type="InterPro" id="IPR023404">
    <property type="entry name" value="rSAM_horseshoe"/>
</dbReference>
<dbReference type="InterPro" id="IPR058240">
    <property type="entry name" value="rSAM_sf"/>
</dbReference>
<keyword evidence="4" id="KW-0408">Iron</keyword>